<dbReference type="OrthoDB" id="532659at2759"/>
<dbReference type="EMBL" id="GL378323">
    <property type="protein sequence ID" value="EFJ53121.1"/>
    <property type="molecule type" value="Genomic_DNA"/>
</dbReference>
<dbReference type="RefSeq" id="XP_002946126.1">
    <property type="nucleotide sequence ID" value="XM_002946080.1"/>
</dbReference>
<evidence type="ECO:0000259" key="2">
    <source>
        <dbReference type="Pfam" id="PF12499"/>
    </source>
</evidence>
<reference evidence="3 4" key="1">
    <citation type="journal article" date="2010" name="Science">
        <title>Genomic analysis of organismal complexity in the multicellular green alga Volvox carteri.</title>
        <authorList>
            <person name="Prochnik S.E."/>
            <person name="Umen J."/>
            <person name="Nedelcu A.M."/>
            <person name="Hallmann A."/>
            <person name="Miller S.M."/>
            <person name="Nishii I."/>
            <person name="Ferris P."/>
            <person name="Kuo A."/>
            <person name="Mitros T."/>
            <person name="Fritz-Laylin L.K."/>
            <person name="Hellsten U."/>
            <person name="Chapman J."/>
            <person name="Simakov O."/>
            <person name="Rensing S.A."/>
            <person name="Terry A."/>
            <person name="Pangilinan J."/>
            <person name="Kapitonov V."/>
            <person name="Jurka J."/>
            <person name="Salamov A."/>
            <person name="Shapiro H."/>
            <person name="Schmutz J."/>
            <person name="Grimwood J."/>
            <person name="Lindquist E."/>
            <person name="Lucas S."/>
            <person name="Grigoriev I.V."/>
            <person name="Schmitt R."/>
            <person name="Kirk D."/>
            <person name="Rokhsar D.S."/>
        </authorList>
    </citation>
    <scope>NUCLEOTIDE SEQUENCE [LARGE SCALE GENOMIC DNA]</scope>
    <source>
        <strain evidence="4">f. Nagariensis / Eve</strain>
    </source>
</reference>
<feature type="signal peptide" evidence="1">
    <location>
        <begin position="1"/>
        <end position="20"/>
    </location>
</feature>
<dbReference type="InterPro" id="IPR024616">
    <property type="entry name" value="Pherophorin"/>
</dbReference>
<feature type="domain" description="Pherophorin" evidence="2">
    <location>
        <begin position="197"/>
        <end position="346"/>
    </location>
</feature>
<dbReference type="Pfam" id="PF12499">
    <property type="entry name" value="DUF3707"/>
    <property type="match status" value="2"/>
</dbReference>
<dbReference type="AlphaFoldDB" id="D8THT1"/>
<dbReference type="InParanoid" id="D8THT1"/>
<name>D8THT1_VOLCA</name>
<dbReference type="GeneID" id="9621377"/>
<dbReference type="STRING" id="3068.D8THT1"/>
<keyword evidence="1" id="KW-0732">Signal</keyword>
<dbReference type="KEGG" id="vcn:VOLCADRAFT_127165"/>
<accession>D8THT1</accession>
<gene>
    <name evidence="3" type="primary">ssgA</name>
    <name evidence="3" type="ORF">VOLCADRAFT_127165</name>
</gene>
<feature type="chain" id="PRO_5003123595" evidence="1">
    <location>
        <begin position="21"/>
        <end position="352"/>
    </location>
</feature>
<evidence type="ECO:0000313" key="4">
    <source>
        <dbReference type="Proteomes" id="UP000001058"/>
    </source>
</evidence>
<sequence>MSKLLLVALFGAIAVVATSAEVLNLNGRSLLNNDDPNAFPYCKCTYRQRRSPYRLKYVGAENNYKGNDWLCYSIVLDTTGTVCQTVPLTEPCCSADLYKIEFDVKPSCKGTVTRAMVFKGIDRTVGGVRVLESISTVGIDDVTGVPGAAILRIVKDLALPYSVVASFLPNGLPVCINRVPGSCTFPELFMDVNGTASCVSRSPSSYPWRVTVANVSAVTISGGAGERVCLKISVDNAAAATCNNGLGGCCSDGLEKVELFANGKCKGSILPFTLSNTAEIRSSFSWDSTRPVLKFTRLGLTYAQGVAGGSLCFNIKGAGCTKFADLCPGRGCTVAVFNNPDNTCCPRVGTIA</sequence>
<proteinExistence type="predicted"/>
<dbReference type="Proteomes" id="UP000001058">
    <property type="component" value="Unassembled WGS sequence"/>
</dbReference>
<keyword evidence="4" id="KW-1185">Reference proteome</keyword>
<evidence type="ECO:0000256" key="1">
    <source>
        <dbReference type="SAM" id="SignalP"/>
    </source>
</evidence>
<evidence type="ECO:0000313" key="3">
    <source>
        <dbReference type="EMBL" id="EFJ53121.1"/>
    </source>
</evidence>
<feature type="domain" description="Pherophorin" evidence="2">
    <location>
        <begin position="39"/>
        <end position="184"/>
    </location>
</feature>
<organism evidence="4">
    <name type="scientific">Volvox carteri f. nagariensis</name>
    <dbReference type="NCBI Taxonomy" id="3068"/>
    <lineage>
        <taxon>Eukaryota</taxon>
        <taxon>Viridiplantae</taxon>
        <taxon>Chlorophyta</taxon>
        <taxon>core chlorophytes</taxon>
        <taxon>Chlorophyceae</taxon>
        <taxon>CS clade</taxon>
        <taxon>Chlamydomonadales</taxon>
        <taxon>Volvocaceae</taxon>
        <taxon>Volvox</taxon>
    </lineage>
</organism>
<protein>
    <submittedName>
        <fullName evidence="3">Pherophorin-like ECM-glycoprotein SSG185</fullName>
    </submittedName>
</protein>